<keyword evidence="2" id="KW-1185">Reference proteome</keyword>
<dbReference type="AlphaFoldDB" id="A0A249PNB9"/>
<sequence length="68" mass="7331">MSGILVAIPKLAGPLPAPIETLGFIRTKNPFFPLPGRPDQRQQRELSIRLRLEAGSMPLSPDVSGPSP</sequence>
<dbReference type="EMBL" id="CP023069">
    <property type="protein sequence ID" value="ASY67212.1"/>
    <property type="molecule type" value="Genomic_DNA"/>
</dbReference>
<evidence type="ECO:0000313" key="1">
    <source>
        <dbReference type="EMBL" id="ASY67212.1"/>
    </source>
</evidence>
<proteinExistence type="predicted"/>
<accession>A0A249PNB9</accession>
<gene>
    <name evidence="1" type="ORF">SJ05684_a38980</name>
</gene>
<protein>
    <submittedName>
        <fullName evidence="1">Uncharacterized protein</fullName>
    </submittedName>
</protein>
<keyword evidence="1" id="KW-0614">Plasmid</keyword>
<name>A0A249PNB9_9HYPH</name>
<reference evidence="1 2" key="1">
    <citation type="submission" date="2017-08" db="EMBL/GenBank/DDBJ databases">
        <title>Multipartite genome sequences of Sinorhizobium species nodulating soybeans.</title>
        <authorList>
            <person name="Tian C.F."/>
        </authorList>
    </citation>
    <scope>NUCLEOTIDE SEQUENCE [LARGE SCALE GENOMIC DNA]</scope>
    <source>
        <strain evidence="1 2">CCBAU 05684</strain>
        <plasmid evidence="2">psj05684a</plasmid>
    </source>
</reference>
<evidence type="ECO:0000313" key="2">
    <source>
        <dbReference type="Proteomes" id="UP000217211"/>
    </source>
</evidence>
<dbReference type="Proteomes" id="UP000217211">
    <property type="component" value="Plasmid pSJ05684a"/>
</dbReference>
<geneLocation type="plasmid" evidence="2">
    <name>psj05684a</name>
</geneLocation>
<dbReference type="KEGG" id="esj:SJ05684_a38980"/>
<organism evidence="1 2">
    <name type="scientific">Sinorhizobium sojae CCBAU 05684</name>
    <dbReference type="NCBI Taxonomy" id="716928"/>
    <lineage>
        <taxon>Bacteria</taxon>
        <taxon>Pseudomonadati</taxon>
        <taxon>Pseudomonadota</taxon>
        <taxon>Alphaproteobacteria</taxon>
        <taxon>Hyphomicrobiales</taxon>
        <taxon>Rhizobiaceae</taxon>
        <taxon>Sinorhizobium/Ensifer group</taxon>
        <taxon>Sinorhizobium</taxon>
    </lineage>
</organism>